<keyword evidence="1" id="KW-0175">Coiled coil</keyword>
<dbReference type="OrthoDB" id="4026428at2759"/>
<dbReference type="AlphaFoldDB" id="C5MI03"/>
<evidence type="ECO:0000256" key="2">
    <source>
        <dbReference type="SAM" id="MobiDB-lite"/>
    </source>
</evidence>
<organism evidence="3 4">
    <name type="scientific">Candida tropicalis (strain ATCC MYA-3404 / T1)</name>
    <name type="common">Yeast</name>
    <dbReference type="NCBI Taxonomy" id="294747"/>
    <lineage>
        <taxon>Eukaryota</taxon>
        <taxon>Fungi</taxon>
        <taxon>Dikarya</taxon>
        <taxon>Ascomycota</taxon>
        <taxon>Saccharomycotina</taxon>
        <taxon>Pichiomycetes</taxon>
        <taxon>Debaryomycetaceae</taxon>
        <taxon>Candida/Lodderomyces clade</taxon>
        <taxon>Candida</taxon>
    </lineage>
</organism>
<reference evidence="3 4" key="1">
    <citation type="journal article" date="2009" name="Nature">
        <title>Evolution of pathogenicity and sexual reproduction in eight Candida genomes.</title>
        <authorList>
            <person name="Butler G."/>
            <person name="Rasmussen M.D."/>
            <person name="Lin M.F."/>
            <person name="Santos M.A."/>
            <person name="Sakthikumar S."/>
            <person name="Munro C.A."/>
            <person name="Rheinbay E."/>
            <person name="Grabherr M."/>
            <person name="Forche A."/>
            <person name="Reedy J.L."/>
            <person name="Agrafioti I."/>
            <person name="Arnaud M.B."/>
            <person name="Bates S."/>
            <person name="Brown A.J."/>
            <person name="Brunke S."/>
            <person name="Costanzo M.C."/>
            <person name="Fitzpatrick D.A."/>
            <person name="de Groot P.W."/>
            <person name="Harris D."/>
            <person name="Hoyer L.L."/>
            <person name="Hube B."/>
            <person name="Klis F.M."/>
            <person name="Kodira C."/>
            <person name="Lennard N."/>
            <person name="Logue M.E."/>
            <person name="Martin R."/>
            <person name="Neiman A.M."/>
            <person name="Nikolaou E."/>
            <person name="Quail M.A."/>
            <person name="Quinn J."/>
            <person name="Santos M.C."/>
            <person name="Schmitzberger F.F."/>
            <person name="Sherlock G."/>
            <person name="Shah P."/>
            <person name="Silverstein K.A."/>
            <person name="Skrzypek M.S."/>
            <person name="Soll D."/>
            <person name="Staggs R."/>
            <person name="Stansfield I."/>
            <person name="Stumpf M.P."/>
            <person name="Sudbery P.E."/>
            <person name="Srikantha T."/>
            <person name="Zeng Q."/>
            <person name="Berman J."/>
            <person name="Berriman M."/>
            <person name="Heitman J."/>
            <person name="Gow N.A."/>
            <person name="Lorenz M.C."/>
            <person name="Birren B.W."/>
            <person name="Kellis M."/>
            <person name="Cuomo C.A."/>
        </authorList>
    </citation>
    <scope>NUCLEOTIDE SEQUENCE [LARGE SCALE GENOMIC DNA]</scope>
    <source>
        <strain evidence="4">ATCC MYA-3404 / T1</strain>
    </source>
</reference>
<dbReference type="KEGG" id="ctp:CTRG_05696"/>
<dbReference type="VEuPathDB" id="FungiDB:CTRG_05696"/>
<keyword evidence="4" id="KW-1185">Reference proteome</keyword>
<dbReference type="HOGENOM" id="CLU_1154065_0_0_1"/>
<evidence type="ECO:0000256" key="1">
    <source>
        <dbReference type="SAM" id="Coils"/>
    </source>
</evidence>
<dbReference type="eggNOG" id="ENOG502RMGE">
    <property type="taxonomic scope" value="Eukaryota"/>
</dbReference>
<protein>
    <submittedName>
        <fullName evidence="3">Uncharacterized protein</fullName>
    </submittedName>
</protein>
<evidence type="ECO:0000313" key="3">
    <source>
        <dbReference type="EMBL" id="EER30700.1"/>
    </source>
</evidence>
<dbReference type="EMBL" id="GG692403">
    <property type="protein sequence ID" value="EER30700.1"/>
    <property type="molecule type" value="Genomic_DNA"/>
</dbReference>
<name>C5MI03_CANTT</name>
<dbReference type="Proteomes" id="UP000002037">
    <property type="component" value="Unassembled WGS sequence"/>
</dbReference>
<feature type="region of interest" description="Disordered" evidence="2">
    <location>
        <begin position="61"/>
        <end position="88"/>
    </location>
</feature>
<sequence>MGQSFYEKEQKKIKSLIKEPLLELILKFLPHLQPTIQIKDDTWEIVAIELTNLRYSEILNSNNTNNNNKNGKSRTLSSSSSSLSSSGISIKKPVTSNVVDEIESMPQLNGIYVREYFEELYKEFKKVYYFQLSVNRSEALHGRPMNELGYVAKDRCDAILYELLKLEYKDVELMSKISQEKLEEKYRNQLDKLYNVSNEEENVVKDDINDEILESKELLEKYKQGSSIIKNQLLQDEIVKKDKKLQQLKDENQRLLELNHELLAGMNGTGQNS</sequence>
<dbReference type="GeneID" id="8300911"/>
<evidence type="ECO:0000313" key="4">
    <source>
        <dbReference type="Proteomes" id="UP000002037"/>
    </source>
</evidence>
<accession>C5MI03</accession>
<feature type="coiled-coil region" evidence="1">
    <location>
        <begin position="231"/>
        <end position="265"/>
    </location>
</feature>
<proteinExistence type="predicted"/>
<feature type="compositionally biased region" description="Low complexity" evidence="2">
    <location>
        <begin position="61"/>
        <end position="86"/>
    </location>
</feature>
<gene>
    <name evidence="3" type="ORF">CTRG_05696</name>
</gene>
<dbReference type="RefSeq" id="XP_002551398.1">
    <property type="nucleotide sequence ID" value="XM_002551352.1"/>
</dbReference>